<evidence type="ECO:0000256" key="9">
    <source>
        <dbReference type="ARBA" id="ARBA00022840"/>
    </source>
</evidence>
<dbReference type="InterPro" id="IPR050108">
    <property type="entry name" value="CDK"/>
</dbReference>
<dbReference type="EMBL" id="JARPUR010000005">
    <property type="protein sequence ID" value="KAK4875466.1"/>
    <property type="molecule type" value="Genomic_DNA"/>
</dbReference>
<feature type="compositionally biased region" description="Basic and acidic residues" evidence="14">
    <location>
        <begin position="383"/>
        <end position="406"/>
    </location>
</feature>
<feature type="domain" description="Protein kinase" evidence="15">
    <location>
        <begin position="456"/>
        <end position="743"/>
    </location>
</feature>
<evidence type="ECO:0000256" key="8">
    <source>
        <dbReference type="ARBA" id="ARBA00022777"/>
    </source>
</evidence>
<feature type="compositionally biased region" description="Basic and acidic residues" evidence="14">
    <location>
        <begin position="192"/>
        <end position="227"/>
    </location>
</feature>
<evidence type="ECO:0000313" key="16">
    <source>
        <dbReference type="EMBL" id="KAK4875466.1"/>
    </source>
</evidence>
<organism evidence="16 17">
    <name type="scientific">Aquatica leii</name>
    <dbReference type="NCBI Taxonomy" id="1421715"/>
    <lineage>
        <taxon>Eukaryota</taxon>
        <taxon>Metazoa</taxon>
        <taxon>Ecdysozoa</taxon>
        <taxon>Arthropoda</taxon>
        <taxon>Hexapoda</taxon>
        <taxon>Insecta</taxon>
        <taxon>Pterygota</taxon>
        <taxon>Neoptera</taxon>
        <taxon>Endopterygota</taxon>
        <taxon>Coleoptera</taxon>
        <taxon>Polyphaga</taxon>
        <taxon>Elateriformia</taxon>
        <taxon>Elateroidea</taxon>
        <taxon>Lampyridae</taxon>
        <taxon>Luciolinae</taxon>
        <taxon>Aquatica</taxon>
    </lineage>
</organism>
<evidence type="ECO:0000256" key="6">
    <source>
        <dbReference type="ARBA" id="ARBA00022679"/>
    </source>
</evidence>
<accession>A0AAN7P6I3</accession>
<feature type="compositionally biased region" description="Acidic residues" evidence="14">
    <location>
        <begin position="1"/>
        <end position="13"/>
    </location>
</feature>
<dbReference type="PROSITE" id="PS50011">
    <property type="entry name" value="PROTEIN_KINASE_DOM"/>
    <property type="match status" value="1"/>
</dbReference>
<feature type="region of interest" description="Disordered" evidence="14">
    <location>
        <begin position="135"/>
        <end position="160"/>
    </location>
</feature>
<dbReference type="EC" id="2.7.11.22" evidence="3"/>
<keyword evidence="5" id="KW-0597">Phosphoprotein</keyword>
<dbReference type="Gene3D" id="3.30.200.20">
    <property type="entry name" value="Phosphorylase Kinase, domain 1"/>
    <property type="match status" value="1"/>
</dbReference>
<proteinExistence type="inferred from homology"/>
<feature type="region of interest" description="Disordered" evidence="14">
    <location>
        <begin position="1"/>
        <end position="108"/>
    </location>
</feature>
<keyword evidence="9" id="KW-0067">ATP-binding</keyword>
<feature type="compositionally biased region" description="Low complexity" evidence="14">
    <location>
        <begin position="326"/>
        <end position="340"/>
    </location>
</feature>
<reference evidence="17" key="1">
    <citation type="submission" date="2023-01" db="EMBL/GenBank/DDBJ databases">
        <title>Key to firefly adult light organ development and bioluminescence: homeobox transcription factors regulate luciferase expression and transportation to peroxisome.</title>
        <authorList>
            <person name="Fu X."/>
        </authorList>
    </citation>
    <scope>NUCLEOTIDE SEQUENCE [LARGE SCALE GENOMIC DNA]</scope>
</reference>
<feature type="compositionally biased region" description="Basic and acidic residues" evidence="14">
    <location>
        <begin position="274"/>
        <end position="325"/>
    </location>
</feature>
<feature type="compositionally biased region" description="Polar residues" evidence="14">
    <location>
        <begin position="413"/>
        <end position="426"/>
    </location>
</feature>
<comment type="cofactor">
    <cofactor evidence="1">
        <name>Mg(2+)</name>
        <dbReference type="ChEBI" id="CHEBI:18420"/>
    </cofactor>
</comment>
<dbReference type="GO" id="GO:0007346">
    <property type="term" value="P:regulation of mitotic cell cycle"/>
    <property type="evidence" value="ECO:0007669"/>
    <property type="project" value="TreeGrafter"/>
</dbReference>
<feature type="region of interest" description="Disordered" evidence="14">
    <location>
        <begin position="245"/>
        <end position="426"/>
    </location>
</feature>
<dbReference type="InterPro" id="IPR008271">
    <property type="entry name" value="Ser/Thr_kinase_AS"/>
</dbReference>
<keyword evidence="4" id="KW-0723">Serine/threonine-protein kinase</keyword>
<feature type="compositionally biased region" description="Basic and acidic residues" evidence="14">
    <location>
        <begin position="96"/>
        <end position="108"/>
    </location>
</feature>
<evidence type="ECO:0000256" key="4">
    <source>
        <dbReference type="ARBA" id="ARBA00022527"/>
    </source>
</evidence>
<dbReference type="FunFam" id="3.30.200.20:FF:000054">
    <property type="entry name" value="Cyclin-dependent kinase 11B"/>
    <property type="match status" value="1"/>
</dbReference>
<dbReference type="FunFam" id="1.10.510.10:FF:000124">
    <property type="entry name" value="cyclin-dependent kinase 11B isoform X1"/>
    <property type="match status" value="1"/>
</dbReference>
<comment type="caution">
    <text evidence="16">The sequence shown here is derived from an EMBL/GenBank/DDBJ whole genome shotgun (WGS) entry which is preliminary data.</text>
</comment>
<dbReference type="Proteomes" id="UP001353858">
    <property type="component" value="Unassembled WGS sequence"/>
</dbReference>
<dbReference type="InterPro" id="IPR011009">
    <property type="entry name" value="Kinase-like_dom_sf"/>
</dbReference>
<feature type="compositionally biased region" description="Acidic residues" evidence="14">
    <location>
        <begin position="34"/>
        <end position="43"/>
    </location>
</feature>
<dbReference type="InterPro" id="IPR000719">
    <property type="entry name" value="Prot_kinase_dom"/>
</dbReference>
<dbReference type="SMART" id="SM00220">
    <property type="entry name" value="S_TKc"/>
    <property type="match status" value="1"/>
</dbReference>
<keyword evidence="7" id="KW-0547">Nucleotide-binding</keyword>
<evidence type="ECO:0000256" key="3">
    <source>
        <dbReference type="ARBA" id="ARBA00012425"/>
    </source>
</evidence>
<dbReference type="Pfam" id="PF00069">
    <property type="entry name" value="Pkinase"/>
    <property type="match status" value="1"/>
</dbReference>
<dbReference type="CDD" id="cd07843">
    <property type="entry name" value="STKc_CDC2L1"/>
    <property type="match status" value="1"/>
</dbReference>
<feature type="compositionally biased region" description="Basic and acidic residues" evidence="14">
    <location>
        <begin position="250"/>
        <end position="265"/>
    </location>
</feature>
<keyword evidence="6" id="KW-0808">Transferase</keyword>
<feature type="region of interest" description="Disordered" evidence="14">
    <location>
        <begin position="192"/>
        <end position="230"/>
    </location>
</feature>
<evidence type="ECO:0000256" key="5">
    <source>
        <dbReference type="ARBA" id="ARBA00022553"/>
    </source>
</evidence>
<keyword evidence="17" id="KW-1185">Reference proteome</keyword>
<sequence length="819" mass="95272">MSFAESGDEQSEDGELRQSPSDGKQKVEVLDFSFSEEDGETADSLDIKPPQAKVVQTSNRYKRRDPHDGKSRHKRSERHREERAHAHREKHHREKQLRSTKDREIYHREKDRYYRDQVSFKTEGYTEIQYVNERTYREHKEEVARSSRHLEPRKKERDVREIREVRYAEKHRRERYVEDKWEKSAGDKALEDLRERLLSKRSSKGDDDPHKSDKSDHRERMRYKDNDVLESVLQGESGMYVKEIINISTGEDKRSKKQDRIKEEDKLTEEERAEQEMRREKLLEAEREMARQKEQSRIERERRHLEKQAKRKKEEEDSFNKRLCTDENNVVTVSDNSDNETNYVEDEDDKSYHSDNSADDSSNESVRSVEHSERKSRSRSRSSSREITPDSDDKSRSRSVSVERSKSKSPKSNGNLSTKTDTMENEVQNEVKRIGIDEGLPPYYPAIQGCRSVEEFQCLNRIEEGTYGVVYRARDKRTDEIVALKRLKMEKEKEGFPITSLREINTLLKGQHPNIVTVREIVVGSNMDKIFIVMDYVEHDLKSLMETMRHKKQTFTAGEVKCLLRQLLCAVAHLHDNWILHRDLKTSNLLLSHKGILKVGDFGLAREYGSPLKAYTPIVVTLWYRAPELLLCTKEYSTPIDMWSVGCIFGELLLMNPVFPGKSEVDQLNRVFKDLGTPNEKIWPGFNKLPAVQKMKFTEYPVSNLRSRFSMLTEQGQSMLQKFLTFDPAQRTTAEDALQHPYFSETPLPIDPSMFPTWPAKSELGHRRALAASPKPPSGGGEYKQLGGDGDEDSLGFRIGVPTSDNRRLPMGPGFSLKF</sequence>
<keyword evidence="8" id="KW-0418">Kinase</keyword>
<dbReference type="GO" id="GO:0004693">
    <property type="term" value="F:cyclin-dependent protein serine/threonine kinase activity"/>
    <property type="evidence" value="ECO:0007669"/>
    <property type="project" value="UniProtKB-EC"/>
</dbReference>
<evidence type="ECO:0000256" key="10">
    <source>
        <dbReference type="ARBA" id="ARBA00023306"/>
    </source>
</evidence>
<protein>
    <recommendedName>
        <fullName evidence="3">cyclin-dependent kinase</fullName>
        <ecNumber evidence="3">2.7.11.22</ecNumber>
    </recommendedName>
    <alternativeName>
        <fullName evidence="13">Galactosyltransferase-associated protein kinase p58/GTA</fullName>
    </alternativeName>
</protein>
<dbReference type="AlphaFoldDB" id="A0AAN7P6I3"/>
<evidence type="ECO:0000256" key="1">
    <source>
        <dbReference type="ARBA" id="ARBA00001946"/>
    </source>
</evidence>
<evidence type="ECO:0000256" key="7">
    <source>
        <dbReference type="ARBA" id="ARBA00022741"/>
    </source>
</evidence>
<dbReference type="PROSITE" id="PS00108">
    <property type="entry name" value="PROTEIN_KINASE_ST"/>
    <property type="match status" value="1"/>
</dbReference>
<comment type="similarity">
    <text evidence="2">Belongs to the protein kinase superfamily. CMGC Ser/Thr protein kinase family. CDC2/CDKX subfamily.</text>
</comment>
<evidence type="ECO:0000256" key="2">
    <source>
        <dbReference type="ARBA" id="ARBA00006485"/>
    </source>
</evidence>
<evidence type="ECO:0000256" key="13">
    <source>
        <dbReference type="ARBA" id="ARBA00079859"/>
    </source>
</evidence>
<gene>
    <name evidence="16" type="ORF">RN001_011888</name>
</gene>
<name>A0AAN7P6I3_9COLE</name>
<feature type="compositionally biased region" description="Basic residues" evidence="14">
    <location>
        <begin position="60"/>
        <end position="77"/>
    </location>
</feature>
<evidence type="ECO:0000313" key="17">
    <source>
        <dbReference type="Proteomes" id="UP001353858"/>
    </source>
</evidence>
<dbReference type="PANTHER" id="PTHR24056:SF107">
    <property type="entry name" value="CYCLIN-DEPENDENT KINASE 11A-RELATED"/>
    <property type="match status" value="1"/>
</dbReference>
<feature type="compositionally biased region" description="Basic residues" evidence="14">
    <location>
        <begin position="85"/>
        <end position="95"/>
    </location>
</feature>
<keyword evidence="10" id="KW-0131">Cell cycle</keyword>
<dbReference type="GO" id="GO:0005524">
    <property type="term" value="F:ATP binding"/>
    <property type="evidence" value="ECO:0007669"/>
    <property type="project" value="UniProtKB-KW"/>
</dbReference>
<evidence type="ECO:0000259" key="15">
    <source>
        <dbReference type="PROSITE" id="PS50011"/>
    </source>
</evidence>
<comment type="catalytic activity">
    <reaction evidence="11">
        <text>L-threonyl-[protein] + ATP = O-phospho-L-threonyl-[protein] + ADP + H(+)</text>
        <dbReference type="Rhea" id="RHEA:46608"/>
        <dbReference type="Rhea" id="RHEA-COMP:11060"/>
        <dbReference type="Rhea" id="RHEA-COMP:11605"/>
        <dbReference type="ChEBI" id="CHEBI:15378"/>
        <dbReference type="ChEBI" id="CHEBI:30013"/>
        <dbReference type="ChEBI" id="CHEBI:30616"/>
        <dbReference type="ChEBI" id="CHEBI:61977"/>
        <dbReference type="ChEBI" id="CHEBI:456216"/>
        <dbReference type="EC" id="2.7.11.22"/>
    </reaction>
</comment>
<evidence type="ECO:0000256" key="11">
    <source>
        <dbReference type="ARBA" id="ARBA00047811"/>
    </source>
</evidence>
<feature type="region of interest" description="Disordered" evidence="14">
    <location>
        <begin position="765"/>
        <end position="819"/>
    </location>
</feature>
<dbReference type="PANTHER" id="PTHR24056">
    <property type="entry name" value="CELL DIVISION PROTEIN KINASE"/>
    <property type="match status" value="1"/>
</dbReference>
<comment type="catalytic activity">
    <reaction evidence="12">
        <text>L-seryl-[protein] + ATP = O-phospho-L-seryl-[protein] + ADP + H(+)</text>
        <dbReference type="Rhea" id="RHEA:17989"/>
        <dbReference type="Rhea" id="RHEA-COMP:9863"/>
        <dbReference type="Rhea" id="RHEA-COMP:11604"/>
        <dbReference type="ChEBI" id="CHEBI:15378"/>
        <dbReference type="ChEBI" id="CHEBI:29999"/>
        <dbReference type="ChEBI" id="CHEBI:30616"/>
        <dbReference type="ChEBI" id="CHEBI:83421"/>
        <dbReference type="ChEBI" id="CHEBI:456216"/>
        <dbReference type="EC" id="2.7.11.22"/>
    </reaction>
</comment>
<dbReference type="InterPro" id="IPR045267">
    <property type="entry name" value="CDK11/PITSLRE_STKc"/>
</dbReference>
<evidence type="ECO:0000256" key="14">
    <source>
        <dbReference type="SAM" id="MobiDB-lite"/>
    </source>
</evidence>
<dbReference type="GO" id="GO:0005634">
    <property type="term" value="C:nucleus"/>
    <property type="evidence" value="ECO:0007669"/>
    <property type="project" value="TreeGrafter"/>
</dbReference>
<dbReference type="SUPFAM" id="SSF56112">
    <property type="entry name" value="Protein kinase-like (PK-like)"/>
    <property type="match status" value="1"/>
</dbReference>
<evidence type="ECO:0000256" key="12">
    <source>
        <dbReference type="ARBA" id="ARBA00048367"/>
    </source>
</evidence>
<dbReference type="Gene3D" id="1.10.510.10">
    <property type="entry name" value="Transferase(Phosphotransferase) domain 1"/>
    <property type="match status" value="1"/>
</dbReference>